<comment type="caution">
    <text evidence="3">The sequence shown here is derived from an EMBL/GenBank/DDBJ whole genome shotgun (WGS) entry which is preliminary data.</text>
</comment>
<keyword evidence="2" id="KW-0812">Transmembrane</keyword>
<organism evidence="3 4">
    <name type="scientific">Streptomyces sodiiphilus</name>
    <dbReference type="NCBI Taxonomy" id="226217"/>
    <lineage>
        <taxon>Bacteria</taxon>
        <taxon>Bacillati</taxon>
        <taxon>Actinomycetota</taxon>
        <taxon>Actinomycetes</taxon>
        <taxon>Kitasatosporales</taxon>
        <taxon>Streptomycetaceae</taxon>
        <taxon>Streptomyces</taxon>
    </lineage>
</organism>
<reference evidence="4" key="1">
    <citation type="journal article" date="2019" name="Int. J. Syst. Evol. Microbiol.">
        <title>The Global Catalogue of Microorganisms (GCM) 10K type strain sequencing project: providing services to taxonomists for standard genome sequencing and annotation.</title>
        <authorList>
            <consortium name="The Broad Institute Genomics Platform"/>
            <consortium name="The Broad Institute Genome Sequencing Center for Infectious Disease"/>
            <person name="Wu L."/>
            <person name="Ma J."/>
        </authorList>
    </citation>
    <scope>NUCLEOTIDE SEQUENCE [LARGE SCALE GENOMIC DNA]</scope>
    <source>
        <strain evidence="4">JCM 13581</strain>
    </source>
</reference>
<gene>
    <name evidence="3" type="ORF">GCM10009716_15770</name>
</gene>
<feature type="compositionally biased region" description="Basic and acidic residues" evidence="1">
    <location>
        <begin position="167"/>
        <end position="184"/>
    </location>
</feature>
<keyword evidence="4" id="KW-1185">Reference proteome</keyword>
<keyword evidence="2" id="KW-1133">Transmembrane helix</keyword>
<feature type="region of interest" description="Disordered" evidence="1">
    <location>
        <begin position="1"/>
        <end position="118"/>
    </location>
</feature>
<dbReference type="Proteomes" id="UP001501303">
    <property type="component" value="Unassembled WGS sequence"/>
</dbReference>
<feature type="transmembrane region" description="Helical" evidence="2">
    <location>
        <begin position="123"/>
        <end position="142"/>
    </location>
</feature>
<feature type="transmembrane region" description="Helical" evidence="2">
    <location>
        <begin position="198"/>
        <end position="218"/>
    </location>
</feature>
<proteinExistence type="predicted"/>
<feature type="region of interest" description="Disordered" evidence="1">
    <location>
        <begin position="164"/>
        <end position="195"/>
    </location>
</feature>
<protein>
    <recommendedName>
        <fullName evidence="5">Integral membrane protein</fullName>
    </recommendedName>
</protein>
<sequence length="259" mass="27562">MTDRRRASGQQRRPSEEKNPFAPPPAGQRDLPWHQRQSQSGRADGRTGSGSDGNDDGNGDGSGNGDAEGQDGQRSRWGSQWSKRQPGRQGGGFGQSPSQDPEGKGGKGGFGPRWDPSDPQQRYARYAVLAGMWGVFTALLAWEWLGLLLGSLALYWGITSLRGGPAGEKRPEREGGTAADDRPEPAGGPSGGGRPQTAAAIAGLVMASLALTIVAASYTVQIVYKDYFDCVEDALTIPSRQACEELLPSQLRPILGERD</sequence>
<dbReference type="RefSeq" id="WP_344259799.1">
    <property type="nucleotide sequence ID" value="NZ_BAAAMJ010000010.1"/>
</dbReference>
<evidence type="ECO:0008006" key="5">
    <source>
        <dbReference type="Google" id="ProtNLM"/>
    </source>
</evidence>
<dbReference type="EMBL" id="BAAAMJ010000010">
    <property type="protein sequence ID" value="GAA1906664.1"/>
    <property type="molecule type" value="Genomic_DNA"/>
</dbReference>
<evidence type="ECO:0000313" key="3">
    <source>
        <dbReference type="EMBL" id="GAA1906664.1"/>
    </source>
</evidence>
<name>A0ABP5A879_9ACTN</name>
<evidence type="ECO:0000313" key="4">
    <source>
        <dbReference type="Proteomes" id="UP001501303"/>
    </source>
</evidence>
<evidence type="ECO:0000256" key="1">
    <source>
        <dbReference type="SAM" id="MobiDB-lite"/>
    </source>
</evidence>
<evidence type="ECO:0000256" key="2">
    <source>
        <dbReference type="SAM" id="Phobius"/>
    </source>
</evidence>
<accession>A0ABP5A879</accession>
<keyword evidence="2" id="KW-0472">Membrane</keyword>